<gene>
    <name evidence="10" type="ORF">BK809_0005398</name>
</gene>
<dbReference type="GO" id="GO:0000045">
    <property type="term" value="P:autophagosome assembly"/>
    <property type="evidence" value="ECO:0007669"/>
    <property type="project" value="InterPro"/>
</dbReference>
<dbReference type="OrthoDB" id="21072at2759"/>
<evidence type="ECO:0000313" key="11">
    <source>
        <dbReference type="Proteomes" id="UP000190776"/>
    </source>
</evidence>
<dbReference type="Pfam" id="PF18388">
    <property type="entry name" value="ATG29_N"/>
    <property type="match status" value="1"/>
</dbReference>
<feature type="compositionally biased region" description="Acidic residues" evidence="8">
    <location>
        <begin position="371"/>
        <end position="384"/>
    </location>
</feature>
<keyword evidence="4" id="KW-0813">Transport</keyword>
<organism evidence="10 11">
    <name type="scientific">Diplodia seriata</name>
    <dbReference type="NCBI Taxonomy" id="420778"/>
    <lineage>
        <taxon>Eukaryota</taxon>
        <taxon>Fungi</taxon>
        <taxon>Dikarya</taxon>
        <taxon>Ascomycota</taxon>
        <taxon>Pezizomycotina</taxon>
        <taxon>Dothideomycetes</taxon>
        <taxon>Dothideomycetes incertae sedis</taxon>
        <taxon>Botryosphaeriales</taxon>
        <taxon>Botryosphaeriaceae</taxon>
        <taxon>Diplodia</taxon>
    </lineage>
</organism>
<comment type="similarity">
    <text evidence="2">Belongs to the ATG29 family.</text>
</comment>
<dbReference type="STRING" id="420778.A0A1S8BMF7"/>
<evidence type="ECO:0000256" key="6">
    <source>
        <dbReference type="ARBA" id="ARBA00023006"/>
    </source>
</evidence>
<comment type="caution">
    <text evidence="10">The sequence shown here is derived from an EMBL/GenBank/DDBJ whole genome shotgun (WGS) entry which is preliminary data.</text>
</comment>
<dbReference type="InterPro" id="IPR039362">
    <property type="entry name" value="ATG29_sf"/>
</dbReference>
<dbReference type="InterPro" id="IPR039113">
    <property type="entry name" value="ATG29"/>
</dbReference>
<feature type="region of interest" description="Disordered" evidence="8">
    <location>
        <begin position="173"/>
        <end position="223"/>
    </location>
</feature>
<comment type="function">
    <text evidence="7">Plays a role in autophagy. Functions at the preautophagosomal structure (PAS) in order to form normal autophagosomes under starvation conditions. Also plays a role in mitophagy and regulation of filamentous growth.</text>
</comment>
<feature type="compositionally biased region" description="Polar residues" evidence="8">
    <location>
        <begin position="38"/>
        <end position="52"/>
    </location>
</feature>
<name>A0A1S8BMF7_9PEZI</name>
<sequence length="605" mass="63481">MAPPPPAPSAAAAGAPPPQSTAASSPPLSATRQRARTRTLSNATTTPSTKRTSVVGAGGAPTTPLATPKVHYTVLVRLPFARGDFVDPAQVEWDVTKDQALWKIISRPMSSGGGGGEQRREINWQELATRFEVGQGFILQQAAWLYERHLQHVRAQMRKVGGGAVAGAGVGQGTAAAAGSGSGNVGSVPMKRGGSGGGGGGASAAQGRVSALSIRSTRDSPVPWRQAVASPALASPVVGGQLSRTPSTTTITQSRLQQQPQSPRQPLRSSFRSSFPPAPRRASPTLEPTAETSRNHSRTVSPASMQMSQSESESSSSDDDKDNPIRRSQLFKRPPRFMSRPAKPGLPRLDDVDIEFDETVDYGNRAGDERSDGDDDDDDDDDEFLPFAVPTRRRTAPNTKQAQHHGTPTGPRRAHTHAHHDQQRSAGPAATRYGPTGTIRASRPPMSSVAAGKQPIRAATMDASFTSTSDARSTDNDDGLGGDGGGNGRPRTNSGSAAIQGAFAGRRQKRRAGTVTAPYSPGSTGGPAAGALSPRHRAELARMSPGMKREGSEGTPSMGSSFSDLDDASVTQSALEEQLLSHMQHQGGLSRMSTISQALRSKYLP</sequence>
<keyword evidence="6" id="KW-0072">Autophagy</keyword>
<feature type="compositionally biased region" description="Gly residues" evidence="8">
    <location>
        <begin position="479"/>
        <end position="488"/>
    </location>
</feature>
<dbReference type="FunFam" id="1.10.10.2570:FF:000001">
    <property type="entry name" value="Autophagy-related protein 29"/>
    <property type="match status" value="1"/>
</dbReference>
<dbReference type="PANTHER" id="PTHR40012">
    <property type="entry name" value="AUTOPHAGY-RELATED PROTEIN 29"/>
    <property type="match status" value="1"/>
</dbReference>
<dbReference type="GO" id="GO:0015031">
    <property type="term" value="P:protein transport"/>
    <property type="evidence" value="ECO:0007669"/>
    <property type="project" value="UniProtKB-KW"/>
</dbReference>
<feature type="compositionally biased region" description="Gly residues" evidence="8">
    <location>
        <begin position="193"/>
        <end position="202"/>
    </location>
</feature>
<feature type="compositionally biased region" description="Low complexity" evidence="8">
    <location>
        <begin position="9"/>
        <end position="30"/>
    </location>
</feature>
<dbReference type="GO" id="GO:0000407">
    <property type="term" value="C:phagophore assembly site"/>
    <property type="evidence" value="ECO:0007669"/>
    <property type="project" value="UniProtKB-SubCell"/>
</dbReference>
<dbReference type="Proteomes" id="UP000190776">
    <property type="component" value="Unassembled WGS sequence"/>
</dbReference>
<evidence type="ECO:0000256" key="2">
    <source>
        <dbReference type="ARBA" id="ARBA00010082"/>
    </source>
</evidence>
<reference evidence="10 11" key="1">
    <citation type="submission" date="2017-01" db="EMBL/GenBank/DDBJ databases">
        <title>Draft genome sequence of Diplodia seriata F98.1, a fungal species involved in grapevine trunk diseases.</title>
        <authorList>
            <person name="Robert-Siegwald G."/>
            <person name="Vallet J."/>
            <person name="Abou-Mansour E."/>
            <person name="Xu J."/>
            <person name="Rey P."/>
            <person name="Bertsch C."/>
            <person name="Rego C."/>
            <person name="Larignon P."/>
            <person name="Fontaine F."/>
            <person name="Lebrun M.-H."/>
        </authorList>
    </citation>
    <scope>NUCLEOTIDE SEQUENCE [LARGE SCALE GENOMIC DNA]</scope>
    <source>
        <strain evidence="10 11">F98.1</strain>
    </source>
</reference>
<evidence type="ECO:0000256" key="7">
    <source>
        <dbReference type="ARBA" id="ARBA00060351"/>
    </source>
</evidence>
<proteinExistence type="inferred from homology"/>
<feature type="region of interest" description="Disordered" evidence="8">
    <location>
        <begin position="237"/>
        <end position="605"/>
    </location>
</feature>
<comment type="subcellular location">
    <subcellularLocation>
        <location evidence="1">Preautophagosomal structure</location>
    </subcellularLocation>
</comment>
<dbReference type="Gene3D" id="1.10.10.2570">
    <property type="match status" value="1"/>
</dbReference>
<feature type="compositionally biased region" description="Polar residues" evidence="8">
    <location>
        <begin position="554"/>
        <end position="575"/>
    </location>
</feature>
<evidence type="ECO:0000313" key="10">
    <source>
        <dbReference type="EMBL" id="OMP88677.1"/>
    </source>
</evidence>
<evidence type="ECO:0000256" key="4">
    <source>
        <dbReference type="ARBA" id="ARBA00022448"/>
    </source>
</evidence>
<feature type="compositionally biased region" description="Low complexity" evidence="8">
    <location>
        <begin position="304"/>
        <end position="315"/>
    </location>
</feature>
<protein>
    <recommendedName>
        <fullName evidence="3">Autophagy-related protein 29</fullName>
    </recommendedName>
</protein>
<dbReference type="PANTHER" id="PTHR40012:SF1">
    <property type="entry name" value="AUTOPHAGY-RELATED PROTEIN 29"/>
    <property type="match status" value="1"/>
</dbReference>
<evidence type="ECO:0000256" key="1">
    <source>
        <dbReference type="ARBA" id="ARBA00004329"/>
    </source>
</evidence>
<feature type="region of interest" description="Disordered" evidence="8">
    <location>
        <begin position="1"/>
        <end position="63"/>
    </location>
</feature>
<feature type="compositionally biased region" description="Polar residues" evidence="8">
    <location>
        <begin position="396"/>
        <end position="406"/>
    </location>
</feature>
<evidence type="ECO:0000256" key="3">
    <source>
        <dbReference type="ARBA" id="ARBA00013784"/>
    </source>
</evidence>
<feature type="compositionally biased region" description="Polar residues" evidence="8">
    <location>
        <begin position="242"/>
        <end position="252"/>
    </location>
</feature>
<feature type="domain" description="Atg29 N-terminal" evidence="9">
    <location>
        <begin position="72"/>
        <end position="133"/>
    </location>
</feature>
<feature type="compositionally biased region" description="Low complexity" evidence="8">
    <location>
        <begin position="253"/>
        <end position="284"/>
    </location>
</feature>
<accession>A0A1S8BMF7</accession>
<dbReference type="EMBL" id="MSZU01000074">
    <property type="protein sequence ID" value="OMP88677.1"/>
    <property type="molecule type" value="Genomic_DNA"/>
</dbReference>
<evidence type="ECO:0000256" key="5">
    <source>
        <dbReference type="ARBA" id="ARBA00022927"/>
    </source>
</evidence>
<dbReference type="AlphaFoldDB" id="A0A1S8BMF7"/>
<evidence type="ECO:0000259" key="9">
    <source>
        <dbReference type="Pfam" id="PF18388"/>
    </source>
</evidence>
<evidence type="ECO:0000256" key="8">
    <source>
        <dbReference type="SAM" id="MobiDB-lite"/>
    </source>
</evidence>
<dbReference type="InterPro" id="IPR040666">
    <property type="entry name" value="Atg29_N"/>
</dbReference>
<keyword evidence="5" id="KW-0653">Protein transport</keyword>